<dbReference type="WBParaSite" id="HCON_00071410-00001">
    <property type="protein sequence ID" value="HCON_00071410-00001"/>
    <property type="gene ID" value="HCON_00071410"/>
</dbReference>
<evidence type="ECO:0000313" key="2">
    <source>
        <dbReference type="WBParaSite" id="HCON_00071410-00001"/>
    </source>
</evidence>
<dbReference type="OrthoDB" id="10585211at2759"/>
<protein>
    <submittedName>
        <fullName evidence="2">Transposase</fullName>
    </submittedName>
</protein>
<proteinExistence type="predicted"/>
<keyword evidence="1" id="KW-1185">Reference proteome</keyword>
<evidence type="ECO:0000313" key="1">
    <source>
        <dbReference type="Proteomes" id="UP000025227"/>
    </source>
</evidence>
<reference evidence="2" key="1">
    <citation type="submission" date="2020-12" db="UniProtKB">
        <authorList>
            <consortium name="WormBaseParasite"/>
        </authorList>
    </citation>
    <scope>IDENTIFICATION</scope>
    <source>
        <strain evidence="2">MHco3</strain>
    </source>
</reference>
<sequence length="170" mass="19949">MARAIFDVTLLDTLPSSSFQLPFEKVVFVDDKMVLGFYSDRDTSQELTVCYDWINRIRVRYKYNIRMGEAVTIMKAINISIAWKGSVISFDNDKTSYELSIVLHTKSTHLRCYRKQGMSFCRIYEMGLLIGSQRAHRPSLKKRCRQRYKDLRRRYVDQHGFHTSNNVGTS</sequence>
<organism evidence="1 2">
    <name type="scientific">Haemonchus contortus</name>
    <name type="common">Barber pole worm</name>
    <dbReference type="NCBI Taxonomy" id="6289"/>
    <lineage>
        <taxon>Eukaryota</taxon>
        <taxon>Metazoa</taxon>
        <taxon>Ecdysozoa</taxon>
        <taxon>Nematoda</taxon>
        <taxon>Chromadorea</taxon>
        <taxon>Rhabditida</taxon>
        <taxon>Rhabditina</taxon>
        <taxon>Rhabditomorpha</taxon>
        <taxon>Strongyloidea</taxon>
        <taxon>Trichostrongylidae</taxon>
        <taxon>Haemonchus</taxon>
    </lineage>
</organism>
<name>A0A7I5E8P5_HAECO</name>
<dbReference type="Proteomes" id="UP000025227">
    <property type="component" value="Unplaced"/>
</dbReference>
<dbReference type="AlphaFoldDB" id="A0A7I5E8P5"/>
<accession>A0A7I5E8P5</accession>